<evidence type="ECO:0000313" key="2">
    <source>
        <dbReference type="EMBL" id="MDQ0912415.1"/>
    </source>
</evidence>
<comment type="caution">
    <text evidence="2">The sequence shown here is derived from an EMBL/GenBank/DDBJ whole genome shotgun (WGS) entry which is preliminary data.</text>
</comment>
<dbReference type="EC" id="2.7.7.24" evidence="2"/>
<dbReference type="PANTHER" id="PTHR42883">
    <property type="entry name" value="GLUCOSE-1-PHOSPHATE THYMIDYLTRANSFERASE"/>
    <property type="match status" value="1"/>
</dbReference>
<accession>A0AAW8FTP9</accession>
<dbReference type="RefSeq" id="WP_306984765.1">
    <property type="nucleotide sequence ID" value="NZ_JAUSYQ010000002.1"/>
</dbReference>
<dbReference type="InterPro" id="IPR005835">
    <property type="entry name" value="NTP_transferase_dom"/>
</dbReference>
<dbReference type="Gene3D" id="3.90.550.10">
    <property type="entry name" value="Spore Coat Polysaccharide Biosynthesis Protein SpsA, Chain A"/>
    <property type="match status" value="1"/>
</dbReference>
<feature type="domain" description="Nucleotidyl transferase" evidence="1">
    <location>
        <begin position="2"/>
        <end position="235"/>
    </location>
</feature>
<evidence type="ECO:0000259" key="1">
    <source>
        <dbReference type="Pfam" id="PF00483"/>
    </source>
</evidence>
<organism evidence="2 3">
    <name type="scientific">Streptomyces canus</name>
    <dbReference type="NCBI Taxonomy" id="58343"/>
    <lineage>
        <taxon>Bacteria</taxon>
        <taxon>Bacillati</taxon>
        <taxon>Actinomycetota</taxon>
        <taxon>Actinomycetes</taxon>
        <taxon>Kitasatosporales</taxon>
        <taxon>Streptomycetaceae</taxon>
        <taxon>Streptomyces</taxon>
        <taxon>Streptomyces aurantiacus group</taxon>
    </lineage>
</organism>
<dbReference type="Pfam" id="PF00483">
    <property type="entry name" value="NTP_transferase"/>
    <property type="match status" value="1"/>
</dbReference>
<dbReference type="GO" id="GO:0008879">
    <property type="term" value="F:glucose-1-phosphate thymidylyltransferase activity"/>
    <property type="evidence" value="ECO:0007669"/>
    <property type="project" value="UniProtKB-EC"/>
</dbReference>
<dbReference type="SUPFAM" id="SSF53448">
    <property type="entry name" value="Nucleotide-diphospho-sugar transferases"/>
    <property type="match status" value="1"/>
</dbReference>
<reference evidence="2" key="1">
    <citation type="submission" date="2023-07" db="EMBL/GenBank/DDBJ databases">
        <title>Comparative genomics of wheat-associated soil bacteria to identify genetic determinants of phenazine resistance.</title>
        <authorList>
            <person name="Mouncey N."/>
        </authorList>
    </citation>
    <scope>NUCLEOTIDE SEQUENCE</scope>
    <source>
        <strain evidence="2">V4I22</strain>
    </source>
</reference>
<keyword evidence="2" id="KW-0548">Nucleotidyltransferase</keyword>
<dbReference type="InterPro" id="IPR005908">
    <property type="entry name" value="G1P_thy_trans_l"/>
</dbReference>
<protein>
    <submittedName>
        <fullName evidence="2">Glucose-1-phosphate thymidylyltransferase</fullName>
        <ecNumber evidence="2">2.7.7.24</ecNumber>
    </submittedName>
</protein>
<dbReference type="NCBIfam" id="TIGR01208">
    <property type="entry name" value="rmlA_long"/>
    <property type="match status" value="1"/>
</dbReference>
<gene>
    <name evidence="2" type="ORF">QFZ22_008400</name>
</gene>
<dbReference type="InterPro" id="IPR029044">
    <property type="entry name" value="Nucleotide-diphossugar_trans"/>
</dbReference>
<dbReference type="CDD" id="cd04189">
    <property type="entry name" value="G1P_TT_long"/>
    <property type="match status" value="1"/>
</dbReference>
<proteinExistence type="predicted"/>
<dbReference type="AlphaFoldDB" id="A0AAW8FTP9"/>
<keyword evidence="2" id="KW-0808">Transferase</keyword>
<name>A0AAW8FTP9_9ACTN</name>
<evidence type="ECO:0000313" key="3">
    <source>
        <dbReference type="Proteomes" id="UP001234216"/>
    </source>
</evidence>
<dbReference type="PANTHER" id="PTHR42883:SF2">
    <property type="entry name" value="THYMIDYLYLTRANSFERASE"/>
    <property type="match status" value="1"/>
</dbReference>
<dbReference type="EMBL" id="JAUSZV010000005">
    <property type="protein sequence ID" value="MDQ0912415.1"/>
    <property type="molecule type" value="Genomic_DNA"/>
</dbReference>
<sequence length="352" mass="36978">MKALVLAGGTGTRLRPFSDSTAKQLVPVANKPVLLYGLEAIAAAGITEVGIVVGDRGAEIRAAVGDGARLGLRVSYLPQDRPAGLAHGVLIARDFLGDDDFVMYLGDNVFTDGIGDLVARFLAGGCASMLLLAKVEDTSEYGIAVVDGQGRVRGLVEKPERSVSDLAVTGAYAFSPAIHEAVRAVRPSTRGELEITDAVRWLVDNGHHVRAEMCTGYWRDTGRIDDWLDCDRTILDTVERDVRGQVDAESVLIGQVVVDPTAQVVRSRVTGPVVVGAGATLRDADVGPHLSVGPHSLVERSAVARSVLLERSTVSGVRGLTDSIIGRGAEVHGTRSTATLILGDAGTATVTE</sequence>
<dbReference type="Proteomes" id="UP001234216">
    <property type="component" value="Unassembled WGS sequence"/>
</dbReference>